<organism evidence="2">
    <name type="scientific">Plasmodium falciparum Santa Lucia</name>
    <dbReference type="NCBI Taxonomy" id="478859"/>
    <lineage>
        <taxon>Eukaryota</taxon>
        <taxon>Sar</taxon>
        <taxon>Alveolata</taxon>
        <taxon>Apicomplexa</taxon>
        <taxon>Aconoidasida</taxon>
        <taxon>Haemosporida</taxon>
        <taxon>Plasmodiidae</taxon>
        <taxon>Plasmodium</taxon>
        <taxon>Plasmodium (Laverania)</taxon>
    </lineage>
</organism>
<protein>
    <submittedName>
        <fullName evidence="2">Uncharacterized protein</fullName>
    </submittedName>
</protein>
<dbReference type="EMBL" id="KE123483">
    <property type="protein sequence ID" value="EUT90146.1"/>
    <property type="molecule type" value="Genomic_DNA"/>
</dbReference>
<evidence type="ECO:0000256" key="1">
    <source>
        <dbReference type="SAM" id="Phobius"/>
    </source>
</evidence>
<evidence type="ECO:0000313" key="2">
    <source>
        <dbReference type="EMBL" id="EUT90146.1"/>
    </source>
</evidence>
<accession>W7G2I7</accession>
<feature type="transmembrane region" description="Helical" evidence="1">
    <location>
        <begin position="12"/>
        <end position="31"/>
    </location>
</feature>
<sequence>MITSSIIESFTIHFFLPFLNFVTFFLFFLFFKMEDLFFITSKKKKLVSEKLLETTENEKDNQKGKKLNI</sequence>
<proteinExistence type="predicted"/>
<gene>
    <name evidence="2" type="ORF">PFAG_01345</name>
</gene>
<reference evidence="2" key="1">
    <citation type="submission" date="2013-02" db="EMBL/GenBank/DDBJ databases">
        <title>The Genome Sequence of Plasmodium falciparum Santa Lucia.</title>
        <authorList>
            <consortium name="The Broad Institute Genome Sequencing Platform"/>
            <consortium name="The Broad Institute Genome Sequencing Center for Infectious Disease"/>
            <person name="Neafsey D."/>
            <person name="Cheeseman I."/>
            <person name="Volkman S."/>
            <person name="Adams J."/>
            <person name="Walker B."/>
            <person name="Young S.K."/>
            <person name="Zeng Q."/>
            <person name="Gargeya S."/>
            <person name="Fitzgerald M."/>
            <person name="Haas B."/>
            <person name="Abouelleil A."/>
            <person name="Alvarado L."/>
            <person name="Arachchi H.M."/>
            <person name="Berlin A.M."/>
            <person name="Chapman S.B."/>
            <person name="Dewar J."/>
            <person name="Goldberg J."/>
            <person name="Griggs A."/>
            <person name="Gujja S."/>
            <person name="Hansen M."/>
            <person name="Howarth C."/>
            <person name="Imamovic A."/>
            <person name="Larimer J."/>
            <person name="McCowan C."/>
            <person name="Murphy C."/>
            <person name="Neiman D."/>
            <person name="Pearson M."/>
            <person name="Priest M."/>
            <person name="Roberts A."/>
            <person name="Saif S."/>
            <person name="Shea T."/>
            <person name="Sisk P."/>
            <person name="Sykes S."/>
            <person name="Wortman J."/>
            <person name="Nusbaum C."/>
            <person name="Birren B."/>
        </authorList>
    </citation>
    <scope>NUCLEOTIDE SEQUENCE [LARGE SCALE GENOMIC DNA]</scope>
    <source>
        <strain evidence="2">Santa Lucia</strain>
    </source>
</reference>
<dbReference type="Proteomes" id="UP000030666">
    <property type="component" value="Unassembled WGS sequence"/>
</dbReference>
<keyword evidence="1" id="KW-0472">Membrane</keyword>
<name>W7G2I7_PLAFA</name>
<keyword evidence="1" id="KW-1133">Transmembrane helix</keyword>
<dbReference type="AlphaFoldDB" id="W7G2I7"/>
<keyword evidence="1" id="KW-0812">Transmembrane</keyword>